<proteinExistence type="predicted"/>
<comment type="caution">
    <text evidence="1">The sequence shown here is derived from an EMBL/GenBank/DDBJ whole genome shotgun (WGS) entry which is preliminary data.</text>
</comment>
<gene>
    <name evidence="1" type="ORF">MW7_015970</name>
</gene>
<evidence type="ECO:0000313" key="2">
    <source>
        <dbReference type="Proteomes" id="UP000004277"/>
    </source>
</evidence>
<name>A0ACD3SK55_9BURK</name>
<reference evidence="1" key="1">
    <citation type="submission" date="2019-05" db="EMBL/GenBank/DDBJ databases">
        <title>Revised genome assembly of Burkholderiaceae (previously Ralstonia) sp. PBA.</title>
        <authorList>
            <person name="Gan H.M."/>
        </authorList>
    </citation>
    <scope>NUCLEOTIDE SEQUENCE</scope>
    <source>
        <strain evidence="1">PBA</strain>
    </source>
</reference>
<protein>
    <submittedName>
        <fullName evidence="1">ATP-binding cassette domain-containing protein</fullName>
    </submittedName>
</protein>
<keyword evidence="2" id="KW-1185">Reference proteome</keyword>
<accession>A0ACD3SK55</accession>
<keyword evidence="1" id="KW-0547">Nucleotide-binding</keyword>
<evidence type="ECO:0000313" key="1">
    <source>
        <dbReference type="EMBL" id="TMS56581.1"/>
    </source>
</evidence>
<organism evidence="1 2">
    <name type="scientific">Imbroritus primus</name>
    <dbReference type="NCBI Taxonomy" id="3058603"/>
    <lineage>
        <taxon>Bacteria</taxon>
        <taxon>Pseudomonadati</taxon>
        <taxon>Pseudomonadota</taxon>
        <taxon>Betaproteobacteria</taxon>
        <taxon>Burkholderiales</taxon>
        <taxon>Burkholderiaceae</taxon>
        <taxon>Imbroritus</taxon>
    </lineage>
</organism>
<dbReference type="Proteomes" id="UP000004277">
    <property type="component" value="Unassembled WGS sequence"/>
</dbReference>
<dbReference type="EMBL" id="AKCV02000026">
    <property type="protein sequence ID" value="TMS56581.1"/>
    <property type="molecule type" value="Genomic_DNA"/>
</dbReference>
<sequence>MHLDIDIRKTLRSGKRTFHLDVRFRSTSQRIVLLGASGSGKSLTLKAIAGLMRPDAGHVRLNDTTLFDAAAGIDLKPQLRNVAYVFQDYALFPHLSVRQNIAFGLKRGLFNPRASDHRDAVDYWLAAFQLEPTAHQLPDELSGGQRQRVALARALIARPAALLLDEPFAALDPELRTVMRGELDDLQRRLQVPMVLITHDPADAEIFGEKVLRMRDGRIADDAAGNIDPAGAAALPETSASPLHVTGAAGFA</sequence>
<keyword evidence="1" id="KW-0067">ATP-binding</keyword>